<dbReference type="Pfam" id="PF02758">
    <property type="entry name" value="PYRIN"/>
    <property type="match status" value="1"/>
</dbReference>
<dbReference type="GeneID" id="108892771"/>
<dbReference type="InterPro" id="IPR011029">
    <property type="entry name" value="DEATH-like_dom_sf"/>
</dbReference>
<name>A0AAJ7VC44_LATCA</name>
<dbReference type="SUPFAM" id="SSF47986">
    <property type="entry name" value="DEATH domain"/>
    <property type="match status" value="1"/>
</dbReference>
<dbReference type="RefSeq" id="XP_018546004.2">
    <property type="nucleotide sequence ID" value="XM_018690488.2"/>
</dbReference>
<organism evidence="2 3">
    <name type="scientific">Lates calcarifer</name>
    <name type="common">Barramundi</name>
    <name type="synonym">Holocentrus calcarifer</name>
    <dbReference type="NCBI Taxonomy" id="8187"/>
    <lineage>
        <taxon>Eukaryota</taxon>
        <taxon>Metazoa</taxon>
        <taxon>Chordata</taxon>
        <taxon>Craniata</taxon>
        <taxon>Vertebrata</taxon>
        <taxon>Euteleostomi</taxon>
        <taxon>Actinopterygii</taxon>
        <taxon>Neopterygii</taxon>
        <taxon>Teleostei</taxon>
        <taxon>Neoteleostei</taxon>
        <taxon>Acanthomorphata</taxon>
        <taxon>Carangaria</taxon>
        <taxon>Carangaria incertae sedis</taxon>
        <taxon>Centropomidae</taxon>
        <taxon>Lates</taxon>
    </lineage>
</organism>
<reference evidence="3" key="1">
    <citation type="submission" date="2025-08" db="UniProtKB">
        <authorList>
            <consortium name="RefSeq"/>
        </authorList>
    </citation>
    <scope>IDENTIFICATION</scope>
    <source>
        <tissue evidence="3">Brain</tissue>
    </source>
</reference>
<evidence type="ECO:0000313" key="3">
    <source>
        <dbReference type="RefSeq" id="XP_018546004.2"/>
    </source>
</evidence>
<dbReference type="AlphaFoldDB" id="A0AAJ7VC44"/>
<feature type="domain" description="Pyrin" evidence="1">
    <location>
        <begin position="46"/>
        <end position="134"/>
    </location>
</feature>
<proteinExistence type="predicted"/>
<dbReference type="PROSITE" id="PS50824">
    <property type="entry name" value="DAPIN"/>
    <property type="match status" value="1"/>
</dbReference>
<dbReference type="Gene3D" id="1.10.533.10">
    <property type="entry name" value="Death Domain, Fas"/>
    <property type="match status" value="1"/>
</dbReference>
<dbReference type="KEGG" id="lcf:108892771"/>
<evidence type="ECO:0000259" key="1">
    <source>
        <dbReference type="PROSITE" id="PS50824"/>
    </source>
</evidence>
<sequence>MSNPEKVTLMVQDQEKTEVWKRNIHLTGSGPAGTLSAPAPSAQDTMMKETDLKNILDDLTDNELKDFKWNLKCETVDNVPPIKVSLLSKADRQDTVDLLKQKYGLVGAVRVMERVLKRISRNDLVKKLSYHQLRSRRSVTGGETHE</sequence>
<dbReference type="Proteomes" id="UP000694890">
    <property type="component" value="Unplaced"/>
</dbReference>
<protein>
    <submittedName>
        <fullName evidence="3">Uncharacterized protein LOC108892771</fullName>
    </submittedName>
</protein>
<evidence type="ECO:0000313" key="2">
    <source>
        <dbReference type="Proteomes" id="UP000694890"/>
    </source>
</evidence>
<dbReference type="SMART" id="SM01289">
    <property type="entry name" value="PYRIN"/>
    <property type="match status" value="1"/>
</dbReference>
<accession>A0AAJ7VC44</accession>
<gene>
    <name evidence="3" type="primary">LOC108892771</name>
</gene>
<dbReference type="InterPro" id="IPR004020">
    <property type="entry name" value="DAPIN"/>
</dbReference>